<dbReference type="EMBL" id="FOZS01000004">
    <property type="protein sequence ID" value="SFS99870.1"/>
    <property type="molecule type" value="Genomic_DNA"/>
</dbReference>
<proteinExistence type="predicted"/>
<organism evidence="2 3">
    <name type="scientific">Halostagnicola kamekurae</name>
    <dbReference type="NCBI Taxonomy" id="619731"/>
    <lineage>
        <taxon>Archaea</taxon>
        <taxon>Methanobacteriati</taxon>
        <taxon>Methanobacteriota</taxon>
        <taxon>Stenosarchaea group</taxon>
        <taxon>Halobacteria</taxon>
        <taxon>Halobacteriales</taxon>
        <taxon>Natrialbaceae</taxon>
        <taxon>Halostagnicola</taxon>
    </lineage>
</organism>
<protein>
    <submittedName>
        <fullName evidence="2">Uncharacterized protein</fullName>
    </submittedName>
</protein>
<dbReference type="AlphaFoldDB" id="A0A1I6UEM3"/>
<evidence type="ECO:0000313" key="3">
    <source>
        <dbReference type="Proteomes" id="UP000199199"/>
    </source>
</evidence>
<sequence length="537" mass="57130">MVGYDRRRFLAAAATTAGLSSIPGSALGGGESNVTTTGGTEWEYARPPSSLYEDVLRIDDGYLVVGGTDVPDVFETRGLATALSTDVEERWNRTYQSTPQREARAMEPQIGPIPEDWLTLAFETGDGYLLIGWTYFDSAAVYVTRVYEVDEDGTVRSERSLGDLEDASAFSYLTDGVETADGFLCCGTESPGISLGSAGWLVDLEGDGSVADYTRVPATDRDLETTTRSDVFQAITPAPGGYAVAGSYEPEPDAPAEGWIVGLDADLNQRWDERFALEAGEPTIVYDIAPSDVDGYDFVVVGTTGEFDRFGRSILTDPAVTGDGFVAGYTDAGERRWLEVLENQPLFCALRTPSGVVAGGARDGNGWVGTADRTDFETDDPGVVTALSRGYGREVVAAGRRIEDGAPAAWARTVSVGSGTDRPETPSNDGPAEFLDCQRVRIDGDYTDVIARVTFDPGDGQVGNIVEPIGGVDGNRLIDVVAEFDVDPTTAALTSVELFTSDGIAVPGLGDDEIRNPNLSACFDDVLGHLDIDSLGQ</sequence>
<gene>
    <name evidence="2" type="ORF">SAMN04488556_3801</name>
</gene>
<reference evidence="3" key="1">
    <citation type="submission" date="2016-10" db="EMBL/GenBank/DDBJ databases">
        <authorList>
            <person name="Varghese N."/>
            <person name="Submissions S."/>
        </authorList>
    </citation>
    <scope>NUCLEOTIDE SEQUENCE [LARGE SCALE GENOMIC DNA]</scope>
    <source>
        <strain evidence="3">DSM 22427</strain>
    </source>
</reference>
<dbReference type="OrthoDB" id="187482at2157"/>
<dbReference type="Proteomes" id="UP000199199">
    <property type="component" value="Unassembled WGS sequence"/>
</dbReference>
<evidence type="ECO:0000256" key="1">
    <source>
        <dbReference type="SAM" id="MobiDB-lite"/>
    </source>
</evidence>
<dbReference type="RefSeq" id="WP_092906945.1">
    <property type="nucleotide sequence ID" value="NZ_FOZS01000004.1"/>
</dbReference>
<keyword evidence="3" id="KW-1185">Reference proteome</keyword>
<accession>A0A1I6UEM3</accession>
<evidence type="ECO:0000313" key="2">
    <source>
        <dbReference type="EMBL" id="SFS99870.1"/>
    </source>
</evidence>
<feature type="region of interest" description="Disordered" evidence="1">
    <location>
        <begin position="21"/>
        <end position="41"/>
    </location>
</feature>
<name>A0A1I6UEM3_9EURY</name>